<feature type="region of interest" description="Disordered" evidence="6">
    <location>
        <begin position="1377"/>
        <end position="1417"/>
    </location>
</feature>
<keyword evidence="4 7" id="KW-1133">Transmembrane helix</keyword>
<reference evidence="9" key="2">
    <citation type="journal article" date="2023" name="Science">
        <title>Genomic signatures of disease resistance in endangered staghorn corals.</title>
        <authorList>
            <person name="Vollmer S.V."/>
            <person name="Selwyn J.D."/>
            <person name="Despard B.A."/>
            <person name="Roesel C.L."/>
        </authorList>
    </citation>
    <scope>NUCLEOTIDE SEQUENCE</scope>
    <source>
        <strain evidence="9">K2</strain>
    </source>
</reference>
<evidence type="ECO:0000256" key="4">
    <source>
        <dbReference type="ARBA" id="ARBA00022989"/>
    </source>
</evidence>
<keyword evidence="10" id="KW-1185">Reference proteome</keyword>
<evidence type="ECO:0000313" key="10">
    <source>
        <dbReference type="Proteomes" id="UP001249851"/>
    </source>
</evidence>
<evidence type="ECO:0000256" key="2">
    <source>
        <dbReference type="ARBA" id="ARBA00022692"/>
    </source>
</evidence>
<dbReference type="Pfam" id="PF02010">
    <property type="entry name" value="REJ"/>
    <property type="match status" value="1"/>
</dbReference>
<dbReference type="PANTHER" id="PTHR46730:SF1">
    <property type="entry name" value="PLAT DOMAIN-CONTAINING PROTEIN"/>
    <property type="match status" value="1"/>
</dbReference>
<keyword evidence="5 7" id="KW-0472">Membrane</keyword>
<dbReference type="EMBL" id="JARQWQ010000103">
    <property type="protein sequence ID" value="KAK2550980.1"/>
    <property type="molecule type" value="Genomic_DNA"/>
</dbReference>
<evidence type="ECO:0000256" key="6">
    <source>
        <dbReference type="SAM" id="MobiDB-lite"/>
    </source>
</evidence>
<accession>A0AAD9PXN2</accession>
<evidence type="ECO:0000259" key="8">
    <source>
        <dbReference type="Pfam" id="PF02010"/>
    </source>
</evidence>
<dbReference type="Gene3D" id="2.60.40.10">
    <property type="entry name" value="Immunoglobulins"/>
    <property type="match status" value="1"/>
</dbReference>
<evidence type="ECO:0000256" key="5">
    <source>
        <dbReference type="ARBA" id="ARBA00023136"/>
    </source>
</evidence>
<dbReference type="GO" id="GO:0005261">
    <property type="term" value="F:monoatomic cation channel activity"/>
    <property type="evidence" value="ECO:0007669"/>
    <property type="project" value="TreeGrafter"/>
</dbReference>
<feature type="transmembrane region" description="Helical" evidence="7">
    <location>
        <begin position="1346"/>
        <end position="1369"/>
    </location>
</feature>
<evidence type="ECO:0000256" key="1">
    <source>
        <dbReference type="ARBA" id="ARBA00004370"/>
    </source>
</evidence>
<keyword evidence="3" id="KW-0677">Repeat</keyword>
<evidence type="ECO:0000256" key="7">
    <source>
        <dbReference type="SAM" id="Phobius"/>
    </source>
</evidence>
<feature type="domain" description="PKD/REJ-like" evidence="8">
    <location>
        <begin position="471"/>
        <end position="839"/>
    </location>
</feature>
<sequence length="1417" mass="156421">MWSECRPRVCVGGNTSRPINLGKDLCGKCGGKNECVDCAGVVNGKKIWNSCQQCLDPDDKLFLNCPKIIDVNEPVVNGDESTKLTLTVAGMKSSIRCYLEAKDLSRHELVFIKTKSRKKVAMSTPIGLPRGKYTLKCTLDDSSKEIDFNEKILVYNKPRIVSIYPEEAMVNSTAIVTLAGTGFVKTRTLHCVFFLEHSKMLSFEALFVNTTTITCLLNYDGRAQRGHVSVLFNPNAKKLAREVAKRFGFYDLVPEPRKCVFSKTRNYLYVLFDRDVECGKGKWGSCAKYFTALSLSKLTKKSQCGCRKGKLLVQNAPDFTLRPGDTVTVLLRHINRMLSGFTKHPTTEAEERNLTVKDSARPVQFTVKLSAPEEVGVCDSFVVYLKVNQRAALNWSATFDNPAPLTDLKNLNARLAKVSSSKRKVWFSSRELKIGVLSKVHAPSCLKRIKRRMIYLWTCDHPGLEFSDEKPTLNIKADQFSAGQNLTFTFTAFVRDDDSLRASAKLTIEVKKKEMIARIKGGERRVISAHNETVCDGGDSRDPNNLPGDPIYLWTCNCKHGDGWKPCVARNKTTGHLALVVLPRTSLIRIPPDTFPADKMCAVTMTLFKGNMSANASVYFDVKAKEVPFVKMVKVFSNDKKVVFVASVKSSLSSLEIDWSCEQKDEIGNSLDFDLKPLNITPFSFTVKKRPGQLVIRKRVSLVFRKLQDTSRVKCKCKVTGEDTEAFAEDEVKSDSAPIEGRCRQVEGTENGGIAIEATDFEDPEGEALRYRCGYKEDDGKTSFVTSWSTSKDPANGSQVDGVVQARNTRGVTISTVCRIFVPPLILSKEDTDNFTEEISELFDLNMPTEILAIGKQVLFASQDEEANEKILRKITEEAAASIESDAEDDGGDREDKLEKLKTLAFGLFGDEAKQVEKGRKRLNESGVESNTFAKNLARFESGVKKKENKDEERRKRRSVDNSEDDVEQVDARTTEEVETTLRIYSAAINPGDFSSSSMEVKQILVSLVDDLGRGLCQGLTTGEPALVAQSHIVVLRSEKNSFDSVDTNFINIACENCTYAVQTTAQVLLGKSLKDRYETWDCDKDGCNGACIVSAQYPHDLLAPLDNSNSSISDVMYVKLFNPENAAPLSSYDLTEPATFRIPLKNYAASYDVVPACHAWDQSSLSWKTEGVTTVMTPNGGDGVLSVDCTSVRLGFVAVFVKQTSEKPVYVQFKLIGNYEDYITEASKEMFFSKVTESVAEKVKVPVRRIANLTAWPGSIFVSFILLQGMPGETTVATAMSTLKELVTTGNFSVTLPDGRTLNADSSSFQSSATPITSSPSQTPVFTTVPVKEPIEASSKLGTGMLVGAIVGSVFGVGLFVFVVIMIARKRSTLSKVDGVSSEDNEAKAPCSPPPVNLQLPGTPYYDETESKTARV</sequence>
<comment type="subcellular location">
    <subcellularLocation>
        <location evidence="1">Membrane</location>
    </subcellularLocation>
</comment>
<gene>
    <name evidence="9" type="ORF">P5673_028195</name>
</gene>
<proteinExistence type="predicted"/>
<evidence type="ECO:0000256" key="3">
    <source>
        <dbReference type="ARBA" id="ARBA00022737"/>
    </source>
</evidence>
<dbReference type="GO" id="GO:0005886">
    <property type="term" value="C:plasma membrane"/>
    <property type="evidence" value="ECO:0007669"/>
    <property type="project" value="TreeGrafter"/>
</dbReference>
<dbReference type="PANTHER" id="PTHR46730">
    <property type="entry name" value="POLYCYSTIN-1"/>
    <property type="match status" value="1"/>
</dbReference>
<dbReference type="Proteomes" id="UP001249851">
    <property type="component" value="Unassembled WGS sequence"/>
</dbReference>
<name>A0AAD9PXN2_ACRCE</name>
<comment type="caution">
    <text evidence="9">The sequence shown here is derived from an EMBL/GenBank/DDBJ whole genome shotgun (WGS) entry which is preliminary data.</text>
</comment>
<organism evidence="9 10">
    <name type="scientific">Acropora cervicornis</name>
    <name type="common">Staghorn coral</name>
    <dbReference type="NCBI Taxonomy" id="6130"/>
    <lineage>
        <taxon>Eukaryota</taxon>
        <taxon>Metazoa</taxon>
        <taxon>Cnidaria</taxon>
        <taxon>Anthozoa</taxon>
        <taxon>Hexacorallia</taxon>
        <taxon>Scleractinia</taxon>
        <taxon>Astrocoeniina</taxon>
        <taxon>Acroporidae</taxon>
        <taxon>Acropora</taxon>
    </lineage>
</organism>
<dbReference type="InterPro" id="IPR013783">
    <property type="entry name" value="Ig-like_fold"/>
</dbReference>
<feature type="region of interest" description="Disordered" evidence="6">
    <location>
        <begin position="944"/>
        <end position="973"/>
    </location>
</feature>
<evidence type="ECO:0000313" key="9">
    <source>
        <dbReference type="EMBL" id="KAK2550980.1"/>
    </source>
</evidence>
<dbReference type="GO" id="GO:0006816">
    <property type="term" value="P:calcium ion transport"/>
    <property type="evidence" value="ECO:0007669"/>
    <property type="project" value="TreeGrafter"/>
</dbReference>
<dbReference type="InterPro" id="IPR002859">
    <property type="entry name" value="PKD/REJ-like"/>
</dbReference>
<reference evidence="9" key="1">
    <citation type="journal article" date="2023" name="G3 (Bethesda)">
        <title>Whole genome assembly and annotation of the endangered Caribbean coral Acropora cervicornis.</title>
        <authorList>
            <person name="Selwyn J.D."/>
            <person name="Vollmer S.V."/>
        </authorList>
    </citation>
    <scope>NUCLEOTIDE SEQUENCE</scope>
    <source>
        <strain evidence="9">K2</strain>
    </source>
</reference>
<protein>
    <recommendedName>
        <fullName evidence="8">PKD/REJ-like domain-containing protein</fullName>
    </recommendedName>
</protein>
<keyword evidence="2 7" id="KW-0812">Transmembrane</keyword>
<feature type="compositionally biased region" description="Basic and acidic residues" evidence="6">
    <location>
        <begin position="944"/>
        <end position="954"/>
    </location>
</feature>